<evidence type="ECO:0000313" key="10">
    <source>
        <dbReference type="Proteomes" id="UP001519308"/>
    </source>
</evidence>
<dbReference type="InterPro" id="IPR001501">
    <property type="entry name" value="Ni-dep_hyd_lsu"/>
</dbReference>
<dbReference type="InterPro" id="IPR029014">
    <property type="entry name" value="NiFe-Hase_large"/>
</dbReference>
<comment type="subunit">
    <text evidence="4">Heterodimer of a large and a small subunit.</text>
</comment>
<evidence type="ECO:0000256" key="6">
    <source>
        <dbReference type="ARBA" id="ARBA00022723"/>
    </source>
</evidence>
<evidence type="ECO:0000256" key="8">
    <source>
        <dbReference type="RuleBase" id="RU003896"/>
    </source>
</evidence>
<evidence type="ECO:0000256" key="3">
    <source>
        <dbReference type="ARBA" id="ARBA00009292"/>
    </source>
</evidence>
<keyword evidence="7 8" id="KW-0560">Oxidoreductase</keyword>
<dbReference type="SUPFAM" id="SSF56762">
    <property type="entry name" value="HydB/Nqo4-like"/>
    <property type="match status" value="1"/>
</dbReference>
<dbReference type="Pfam" id="PF00374">
    <property type="entry name" value="NiFeSe_Hases"/>
    <property type="match status" value="2"/>
</dbReference>
<name>A0ABS4K3G4_9CLOT</name>
<comment type="subcellular location">
    <subcellularLocation>
        <location evidence="2">Cell envelope</location>
    </subcellularLocation>
</comment>
<dbReference type="EMBL" id="JAGGLL010000015">
    <property type="protein sequence ID" value="MBP2022332.1"/>
    <property type="molecule type" value="Genomic_DNA"/>
</dbReference>
<proteinExistence type="inferred from homology"/>
<dbReference type="GO" id="GO:0033748">
    <property type="term" value="F:hydrogenase (acceptor) activity"/>
    <property type="evidence" value="ECO:0007669"/>
    <property type="project" value="UniProtKB-EC"/>
</dbReference>
<accession>A0ABS4K3G4</accession>
<keyword evidence="6 8" id="KW-0479">Metal-binding</keyword>
<dbReference type="PROSITE" id="PS00507">
    <property type="entry name" value="NI_HGENASE_L_1"/>
    <property type="match status" value="1"/>
</dbReference>
<keyword evidence="5 8" id="KW-0533">Nickel</keyword>
<dbReference type="EC" id="1.12.99.6" evidence="9"/>
<evidence type="ECO:0000256" key="2">
    <source>
        <dbReference type="ARBA" id="ARBA00004196"/>
    </source>
</evidence>
<dbReference type="RefSeq" id="WP_021283726.1">
    <property type="nucleotide sequence ID" value="NZ_JAGGLL010000015.1"/>
</dbReference>
<evidence type="ECO:0000256" key="5">
    <source>
        <dbReference type="ARBA" id="ARBA00022596"/>
    </source>
</evidence>
<protein>
    <submittedName>
        <fullName evidence="9">Hydrogenase large subunit</fullName>
        <ecNumber evidence="9">1.12.99.6</ecNumber>
    </submittedName>
</protein>
<dbReference type="PROSITE" id="PS00508">
    <property type="entry name" value="NI_HGENASE_L_2"/>
    <property type="match status" value="1"/>
</dbReference>
<evidence type="ECO:0000256" key="1">
    <source>
        <dbReference type="ARBA" id="ARBA00001967"/>
    </source>
</evidence>
<comment type="similarity">
    <text evidence="3 8">Belongs to the [NiFe]/[NiFeSe] hydrogenase large subunit family.</text>
</comment>
<organism evidence="9 10">
    <name type="scientific">Clostridium punense</name>
    <dbReference type="NCBI Taxonomy" id="1054297"/>
    <lineage>
        <taxon>Bacteria</taxon>
        <taxon>Bacillati</taxon>
        <taxon>Bacillota</taxon>
        <taxon>Clostridia</taxon>
        <taxon>Eubacteriales</taxon>
        <taxon>Clostridiaceae</taxon>
        <taxon>Clostridium</taxon>
    </lineage>
</organism>
<dbReference type="PANTHER" id="PTHR42958:SF2">
    <property type="entry name" value="UPTAKE HYDROGENASE LARGE SUBUNIT"/>
    <property type="match status" value="1"/>
</dbReference>
<dbReference type="Gene3D" id="1.10.645.10">
    <property type="entry name" value="Cytochrome-c3 Hydrogenase, chain B"/>
    <property type="match status" value="1"/>
</dbReference>
<evidence type="ECO:0000256" key="4">
    <source>
        <dbReference type="ARBA" id="ARBA00011771"/>
    </source>
</evidence>
<dbReference type="PANTHER" id="PTHR42958">
    <property type="entry name" value="HYDROGENASE-2 LARGE CHAIN"/>
    <property type="match status" value="1"/>
</dbReference>
<dbReference type="Proteomes" id="UP001519308">
    <property type="component" value="Unassembled WGS sequence"/>
</dbReference>
<sequence>MATKVIVNPITRISGYLQIEVEIENNVVVDAKSQGMMFRGFEKMLKGRVPTDAIYFTERICGICSTAHGLVSARALENALNVIPTLNERILRDIMHSSEFIQNHLRHFYQFVLPDYVGNIGVDPVFTVENKDYRIPEKESQRLREDYFLSIEVSKKAHQLLAILGGKAPHTHGVFVGGVTSTVNAEKVLEAQGIVADMIDFIENRMIDDVNTIGKYYEEYYEIGASSGNFMSYGLFDSYADIRYVPRRIILNNGEELEIDPSKITQNIYNSWYSAEGEQFGVENDNWQANPQKPTGYSWIKAPRYDGMPMEVGPLARMYISGLYRQKSSTMNRLVARVLEAKEVAEGIRKLLGRVKVEPLSFKRFVMPREALGFDLHDTTRGALAHFVGIRDKVIDKYTIITPSGWNLSPTDSAGVKGTVEQALIGTFIDNPNDPVEIGRIVRSFDPCVSCGTHVVSNKISLVEIRVV</sequence>
<gene>
    <name evidence="9" type="ORF">J2Z44_002153</name>
</gene>
<comment type="cofactor">
    <cofactor evidence="1">
        <name>Ni(2+)</name>
        <dbReference type="ChEBI" id="CHEBI:49786"/>
    </cofactor>
</comment>
<evidence type="ECO:0000313" key="9">
    <source>
        <dbReference type="EMBL" id="MBP2022332.1"/>
    </source>
</evidence>
<reference evidence="9 10" key="1">
    <citation type="submission" date="2021-03" db="EMBL/GenBank/DDBJ databases">
        <title>Genomic Encyclopedia of Type Strains, Phase IV (KMG-IV): sequencing the most valuable type-strain genomes for metagenomic binning, comparative biology and taxonomic classification.</title>
        <authorList>
            <person name="Goeker M."/>
        </authorList>
    </citation>
    <scope>NUCLEOTIDE SEQUENCE [LARGE SCALE GENOMIC DNA]</scope>
    <source>
        <strain evidence="9 10">DSM 28650</strain>
    </source>
</reference>
<comment type="caution">
    <text evidence="9">The sequence shown here is derived from an EMBL/GenBank/DDBJ whole genome shotgun (WGS) entry which is preliminary data.</text>
</comment>
<keyword evidence="10" id="KW-1185">Reference proteome</keyword>
<dbReference type="InterPro" id="IPR050867">
    <property type="entry name" value="NiFe/NiFeSe_hydrgnase_LSU"/>
</dbReference>
<evidence type="ECO:0000256" key="7">
    <source>
        <dbReference type="ARBA" id="ARBA00023002"/>
    </source>
</evidence>
<dbReference type="InterPro" id="IPR018194">
    <property type="entry name" value="Ni-dep_hyd_lsu_Ni_BS"/>
</dbReference>